<protein>
    <recommendedName>
        <fullName evidence="1">Transcriptional regulator AbiEi antitoxin N-terminal domain-containing protein</fullName>
    </recommendedName>
</protein>
<dbReference type="Pfam" id="PF11459">
    <property type="entry name" value="AbiEi_3"/>
    <property type="match status" value="1"/>
</dbReference>
<evidence type="ECO:0000259" key="1">
    <source>
        <dbReference type="Pfam" id="PF17194"/>
    </source>
</evidence>
<comment type="caution">
    <text evidence="2">The sequence shown here is derived from an EMBL/GenBank/DDBJ whole genome shotgun (WGS) entry which is preliminary data.</text>
</comment>
<dbReference type="InterPro" id="IPR021561">
    <property type="entry name" value="AbiEi_3"/>
</dbReference>
<dbReference type="AlphaFoldDB" id="A0A644Y9H6"/>
<evidence type="ECO:0000313" key="2">
    <source>
        <dbReference type="EMBL" id="MPM24827.1"/>
    </source>
</evidence>
<dbReference type="InterPro" id="IPR033455">
    <property type="entry name" value="AbiEi_3_N"/>
</dbReference>
<accession>A0A644Y9H6</accession>
<reference evidence="2" key="1">
    <citation type="submission" date="2019-08" db="EMBL/GenBank/DDBJ databases">
        <authorList>
            <person name="Kucharzyk K."/>
            <person name="Murdoch R.W."/>
            <person name="Higgins S."/>
            <person name="Loffler F."/>
        </authorList>
    </citation>
    <scope>NUCLEOTIDE SEQUENCE</scope>
</reference>
<sequence>MSTDRSIKLNQLLRKLPSEALIFSSWLKENGISYELQRRYRDSEWLTPVGTGVMIRTGESPTIYSALSSLNKQTDKHFYVGGLSALELAGYTHYVPMGRQVVYVGHPKGEWVPAWLKKYDWSVDLLCVTSEYFDSSTDITTMMQGAFEILVSTPERAFMECLNLVPKQYNLMDLYYVMEQLTALRPSRVQVLLEQNTSVKMKRLFLYMAEKAGHVWFGDLDFSKIDTGSGKREIVPNGVYDNKYQIIIPEELKNYE</sequence>
<organism evidence="2">
    <name type="scientific">bioreactor metagenome</name>
    <dbReference type="NCBI Taxonomy" id="1076179"/>
    <lineage>
        <taxon>unclassified sequences</taxon>
        <taxon>metagenomes</taxon>
        <taxon>ecological metagenomes</taxon>
    </lineage>
</organism>
<feature type="domain" description="Transcriptional regulator AbiEi antitoxin N-terminal" evidence="1">
    <location>
        <begin position="7"/>
        <end position="97"/>
    </location>
</feature>
<name>A0A644Y9H6_9ZZZZ</name>
<gene>
    <name evidence="2" type="ORF">SDC9_71313</name>
</gene>
<proteinExistence type="predicted"/>
<dbReference type="EMBL" id="VSSQ01004350">
    <property type="protein sequence ID" value="MPM24827.1"/>
    <property type="molecule type" value="Genomic_DNA"/>
</dbReference>
<dbReference type="Pfam" id="PF17194">
    <property type="entry name" value="AbiEi_3_N"/>
    <property type="match status" value="1"/>
</dbReference>